<name>A0AB38PC84_STAHA</name>
<dbReference type="RefSeq" id="WP_002433602.1">
    <property type="nucleotide sequence ID" value="NZ_JAHCOB010000013.1"/>
</dbReference>
<organism evidence="1 2">
    <name type="scientific">Staphylococcus haemolyticus</name>
    <dbReference type="NCBI Taxonomy" id="1283"/>
    <lineage>
        <taxon>Bacteria</taxon>
        <taxon>Bacillati</taxon>
        <taxon>Bacillota</taxon>
        <taxon>Bacilli</taxon>
        <taxon>Bacillales</taxon>
        <taxon>Staphylococcaceae</taxon>
        <taxon>Staphylococcus</taxon>
    </lineage>
</organism>
<evidence type="ECO:0000313" key="2">
    <source>
        <dbReference type="Proteomes" id="UP000316594"/>
    </source>
</evidence>
<comment type="caution">
    <text evidence="1">The sequence shown here is derived from an EMBL/GenBank/DDBJ whole genome shotgun (WGS) entry which is preliminary data.</text>
</comment>
<dbReference type="Proteomes" id="UP000316594">
    <property type="component" value="Unassembled WGS sequence"/>
</dbReference>
<protein>
    <submittedName>
        <fullName evidence="1">LSM domain protein</fullName>
    </submittedName>
</protein>
<sequence length="69" mass="7986">MKLWSYIGENVLIELTNGQQFIGKVTNYDDEVDNESGEDSIHLDDGKLLYDFDESEIKYIKIIDKASIR</sequence>
<proteinExistence type="predicted"/>
<dbReference type="InterPro" id="IPR010920">
    <property type="entry name" value="LSM_dom_sf"/>
</dbReference>
<dbReference type="SUPFAM" id="SSF50182">
    <property type="entry name" value="Sm-like ribonucleoproteins"/>
    <property type="match status" value="1"/>
</dbReference>
<dbReference type="AlphaFoldDB" id="A0AB38PC84"/>
<evidence type="ECO:0000313" key="1">
    <source>
        <dbReference type="EMBL" id="TRL75318.1"/>
    </source>
</evidence>
<reference evidence="1 2" key="1">
    <citation type="submission" date="2019-07" db="EMBL/GenBank/DDBJ databases">
        <title>Genome Sequencing and Assembly of Staphylococcus haemolyticus SDA2.</title>
        <authorList>
            <person name="Emmons C.B."/>
            <person name="Park C."/>
            <person name="Sevigny J.L."/>
            <person name="Andam C."/>
        </authorList>
    </citation>
    <scope>NUCLEOTIDE SEQUENCE [LARGE SCALE GENOMIC DNA]</scope>
    <source>
        <strain evidence="1 2">SDA2</strain>
    </source>
</reference>
<accession>A0AB38PC84</accession>
<dbReference type="EMBL" id="VJMP01000012">
    <property type="protein sequence ID" value="TRL75318.1"/>
    <property type="molecule type" value="Genomic_DNA"/>
</dbReference>
<gene>
    <name evidence="1" type="ORF">FNL11_11140</name>
</gene>